<gene>
    <name evidence="1" type="ORF">X801_04819</name>
</gene>
<keyword evidence="2" id="KW-1185">Reference proteome</keyword>
<protein>
    <submittedName>
        <fullName evidence="1">Uncharacterized protein</fullName>
    </submittedName>
</protein>
<reference evidence="1 2" key="1">
    <citation type="submission" date="2015-03" db="EMBL/GenBank/DDBJ databases">
        <title>Draft genome of the nematode, Opisthorchis viverrini.</title>
        <authorList>
            <person name="Mitreva M."/>
        </authorList>
    </citation>
    <scope>NUCLEOTIDE SEQUENCE [LARGE SCALE GENOMIC DNA]</scope>
    <source>
        <strain evidence="1">Khon Kaen</strain>
    </source>
</reference>
<feature type="non-terminal residue" evidence="1">
    <location>
        <position position="71"/>
    </location>
</feature>
<evidence type="ECO:0000313" key="2">
    <source>
        <dbReference type="Proteomes" id="UP000243686"/>
    </source>
</evidence>
<evidence type="ECO:0000313" key="1">
    <source>
        <dbReference type="EMBL" id="OON19315.1"/>
    </source>
</evidence>
<organism evidence="1 2">
    <name type="scientific">Opisthorchis viverrini</name>
    <name type="common">Southeast Asian liver fluke</name>
    <dbReference type="NCBI Taxonomy" id="6198"/>
    <lineage>
        <taxon>Eukaryota</taxon>
        <taxon>Metazoa</taxon>
        <taxon>Spiralia</taxon>
        <taxon>Lophotrochozoa</taxon>
        <taxon>Platyhelminthes</taxon>
        <taxon>Trematoda</taxon>
        <taxon>Digenea</taxon>
        <taxon>Opisthorchiida</taxon>
        <taxon>Opisthorchiata</taxon>
        <taxon>Opisthorchiidae</taxon>
        <taxon>Opisthorchis</taxon>
    </lineage>
</organism>
<dbReference type="SUPFAM" id="SSF53659">
    <property type="entry name" value="Isocitrate/Isopropylmalate dehydrogenase-like"/>
    <property type="match status" value="1"/>
</dbReference>
<feature type="non-terminal residue" evidence="1">
    <location>
        <position position="1"/>
    </location>
</feature>
<dbReference type="EMBL" id="KV893418">
    <property type="protein sequence ID" value="OON19315.1"/>
    <property type="molecule type" value="Genomic_DNA"/>
</dbReference>
<dbReference type="Gene3D" id="3.40.718.10">
    <property type="entry name" value="Isopropylmalate Dehydrogenase"/>
    <property type="match status" value="1"/>
</dbReference>
<name>A0A1S8WY66_OPIVI</name>
<dbReference type="AlphaFoldDB" id="A0A1S8WY66"/>
<sequence length="71" mass="7765">GAKVTEWKDINTDFKNTKHPNAALEPGARHSYAEASGRDIASPTAILLASCKLLRHINLKEHPAKLLSAIY</sequence>
<proteinExistence type="predicted"/>
<dbReference type="Proteomes" id="UP000243686">
    <property type="component" value="Unassembled WGS sequence"/>
</dbReference>
<accession>A0A1S8WY66</accession>